<organism evidence="1 2">
    <name type="scientific">Candidatus Desulfobia pelagia</name>
    <dbReference type="NCBI Taxonomy" id="2841692"/>
    <lineage>
        <taxon>Bacteria</taxon>
        <taxon>Pseudomonadati</taxon>
        <taxon>Thermodesulfobacteriota</taxon>
        <taxon>Desulfobulbia</taxon>
        <taxon>Desulfobulbales</taxon>
        <taxon>Desulfobulbaceae</taxon>
        <taxon>Candidatus Desulfobia</taxon>
    </lineage>
</organism>
<sequence length="151" mass="16767">MKGLQSLMAYLVLALLAVGVQGCAYFDTASEENVSALVPESQPFYPRDFKEVLIPDGLALDRAESMYIKSESFNGGILNYQGRLEVNSLVEFFENSMPQKGWTLSGSVKSLNSLLIFTKHQKTCMISITESKLSMNTEVYIYVSENLATSK</sequence>
<proteinExistence type="predicted"/>
<dbReference type="PROSITE" id="PS51257">
    <property type="entry name" value="PROKAR_LIPOPROTEIN"/>
    <property type="match status" value="1"/>
</dbReference>
<dbReference type="Proteomes" id="UP000614424">
    <property type="component" value="Unassembled WGS sequence"/>
</dbReference>
<evidence type="ECO:0000313" key="2">
    <source>
        <dbReference type="Proteomes" id="UP000614424"/>
    </source>
</evidence>
<name>A0A8J6NCN5_9BACT</name>
<comment type="caution">
    <text evidence="1">The sequence shown here is derived from an EMBL/GenBank/DDBJ whole genome shotgun (WGS) entry which is preliminary data.</text>
</comment>
<reference evidence="1 2" key="1">
    <citation type="submission" date="2020-08" db="EMBL/GenBank/DDBJ databases">
        <title>Bridging the membrane lipid divide: bacteria of the FCB group superphylum have the potential to synthesize archaeal ether lipids.</title>
        <authorList>
            <person name="Villanueva L."/>
            <person name="Von Meijenfeldt F.A.B."/>
            <person name="Westbye A.B."/>
            <person name="Yadav S."/>
            <person name="Hopmans E.C."/>
            <person name="Dutilh B.E."/>
            <person name="Sinninghe Damste J.S."/>
        </authorList>
    </citation>
    <scope>NUCLEOTIDE SEQUENCE [LARGE SCALE GENOMIC DNA]</scope>
    <source>
        <strain evidence="1">NIOZ-UU47</strain>
    </source>
</reference>
<dbReference type="AlphaFoldDB" id="A0A8J6NCN5"/>
<protein>
    <recommendedName>
        <fullName evidence="3">Lipoprotein</fullName>
    </recommendedName>
</protein>
<dbReference type="EMBL" id="JACNJZ010000028">
    <property type="protein sequence ID" value="MBC8316374.1"/>
    <property type="molecule type" value="Genomic_DNA"/>
</dbReference>
<accession>A0A8J6NCN5</accession>
<evidence type="ECO:0008006" key="3">
    <source>
        <dbReference type="Google" id="ProtNLM"/>
    </source>
</evidence>
<gene>
    <name evidence="1" type="ORF">H8E41_00605</name>
</gene>
<evidence type="ECO:0000313" key="1">
    <source>
        <dbReference type="EMBL" id="MBC8316374.1"/>
    </source>
</evidence>